<dbReference type="Pfam" id="PF01183">
    <property type="entry name" value="Glyco_hydro_25"/>
    <property type="match status" value="1"/>
</dbReference>
<keyword evidence="2" id="KW-0472">Membrane</keyword>
<feature type="transmembrane region" description="Helical" evidence="2">
    <location>
        <begin position="7"/>
        <end position="29"/>
    </location>
</feature>
<accession>A0ABV9JGV2</accession>
<dbReference type="EMBL" id="JBHSGD010000005">
    <property type="protein sequence ID" value="MFC4652564.1"/>
    <property type="molecule type" value="Genomic_DNA"/>
</dbReference>
<dbReference type="PANTHER" id="PTHR34135:SF1">
    <property type="entry name" value="GLYCOSYL HYDROLASE FAMILY 25"/>
    <property type="match status" value="1"/>
</dbReference>
<keyword evidence="3" id="KW-0378">Hydrolase</keyword>
<sequence length="264" mass="30043">MRRKLKKITAVIFIICMFGIVALIGVIRFRPQIQMMKRVVFNTSLQHSTTDLNKPVIDLSGWQRPKEIDYNVLSEHVIGAIIRVQATEGISDGSATKTGEDVAYKEHIQAFKKRGVPVAVYAYVTGKNVSQMKTQAKSFYKHAKNFQPSYYWLDVEVTNMKNMNAGIEAFRSELAKLGAKNIGIYAQDWFITDNHIDTKRFDAIWMADYGRDTGYWDASPTTTLNYSMQQFTDKGTVPGYTGDVDLSMVRTQKDYDKLFKSKGN</sequence>
<evidence type="ECO:0000256" key="1">
    <source>
        <dbReference type="ARBA" id="ARBA00010646"/>
    </source>
</evidence>
<name>A0ABV9JGV2_9LACT</name>
<evidence type="ECO:0000256" key="2">
    <source>
        <dbReference type="SAM" id="Phobius"/>
    </source>
</evidence>
<keyword evidence="4" id="KW-1185">Reference proteome</keyword>
<dbReference type="SUPFAM" id="SSF51445">
    <property type="entry name" value="(Trans)glycosidases"/>
    <property type="match status" value="1"/>
</dbReference>
<protein>
    <submittedName>
        <fullName evidence="3">Glycoside hydrolase family 25 protein</fullName>
    </submittedName>
</protein>
<dbReference type="GO" id="GO:0016787">
    <property type="term" value="F:hydrolase activity"/>
    <property type="evidence" value="ECO:0007669"/>
    <property type="project" value="UniProtKB-KW"/>
</dbReference>
<dbReference type="PANTHER" id="PTHR34135">
    <property type="entry name" value="LYSOZYME"/>
    <property type="match status" value="1"/>
</dbReference>
<proteinExistence type="inferred from homology"/>
<keyword evidence="2" id="KW-1133">Transmembrane helix</keyword>
<dbReference type="Proteomes" id="UP001595987">
    <property type="component" value="Unassembled WGS sequence"/>
</dbReference>
<dbReference type="InterPro" id="IPR002053">
    <property type="entry name" value="Glyco_hydro_25"/>
</dbReference>
<keyword evidence="2" id="KW-0812">Transmembrane</keyword>
<evidence type="ECO:0000313" key="4">
    <source>
        <dbReference type="Proteomes" id="UP001595987"/>
    </source>
</evidence>
<dbReference type="InterPro" id="IPR017853">
    <property type="entry name" value="GH"/>
</dbReference>
<dbReference type="Gene3D" id="3.20.20.80">
    <property type="entry name" value="Glycosidases"/>
    <property type="match status" value="1"/>
</dbReference>
<comment type="similarity">
    <text evidence="1">Belongs to the glycosyl hydrolase 25 family.</text>
</comment>
<dbReference type="CDD" id="cd06523">
    <property type="entry name" value="GH25_PlyB-like"/>
    <property type="match status" value="1"/>
</dbReference>
<gene>
    <name evidence="3" type="ORF">ACFO26_06545</name>
</gene>
<organism evidence="3 4">
    <name type="scientific">Lactococcus nasutitermitis</name>
    <dbReference type="NCBI Taxonomy" id="1652957"/>
    <lineage>
        <taxon>Bacteria</taxon>
        <taxon>Bacillati</taxon>
        <taxon>Bacillota</taxon>
        <taxon>Bacilli</taxon>
        <taxon>Lactobacillales</taxon>
        <taxon>Streptococcaceae</taxon>
        <taxon>Lactococcus</taxon>
    </lineage>
</organism>
<dbReference type="PROSITE" id="PS51904">
    <property type="entry name" value="GLYCOSYL_HYDROL_F25_2"/>
    <property type="match status" value="1"/>
</dbReference>
<evidence type="ECO:0000313" key="3">
    <source>
        <dbReference type="EMBL" id="MFC4652564.1"/>
    </source>
</evidence>
<dbReference type="RefSeq" id="WP_244842807.1">
    <property type="nucleotide sequence ID" value="NZ_BOVQ01000005.1"/>
</dbReference>
<reference evidence="4" key="1">
    <citation type="journal article" date="2019" name="Int. J. Syst. Evol. Microbiol.">
        <title>The Global Catalogue of Microorganisms (GCM) 10K type strain sequencing project: providing services to taxonomists for standard genome sequencing and annotation.</title>
        <authorList>
            <consortium name="The Broad Institute Genomics Platform"/>
            <consortium name="The Broad Institute Genome Sequencing Center for Infectious Disease"/>
            <person name="Wu L."/>
            <person name="Ma J."/>
        </authorList>
    </citation>
    <scope>NUCLEOTIDE SEQUENCE [LARGE SCALE GENOMIC DNA]</scope>
    <source>
        <strain evidence="4">CCUG 63287</strain>
    </source>
</reference>
<comment type="caution">
    <text evidence="3">The sequence shown here is derived from an EMBL/GenBank/DDBJ whole genome shotgun (WGS) entry which is preliminary data.</text>
</comment>